<dbReference type="InterPro" id="IPR025403">
    <property type="entry name" value="TgpA-like_C"/>
</dbReference>
<feature type="transmembrane region" description="Helical" evidence="2">
    <location>
        <begin position="90"/>
        <end position="111"/>
    </location>
</feature>
<feature type="domain" description="Protein-glutamine gamma-glutamyltransferase-like C-terminal" evidence="3">
    <location>
        <begin position="161"/>
        <end position="229"/>
    </location>
</feature>
<evidence type="ECO:0000256" key="2">
    <source>
        <dbReference type="SAM" id="Phobius"/>
    </source>
</evidence>
<dbReference type="Proteomes" id="UP000435304">
    <property type="component" value="Unassembled WGS sequence"/>
</dbReference>
<sequence length="242" mass="24862">MTAARPRPGSRPSTGRRPPTVLALAGAAVLLLLLGLGARLPAESPVTAVPDLAPRTVPAPTPAAPPAPPPLPPGAPPQPPSETAQAVGDVLVGLLVVVGVALLVLVLLLVARVVARRPPLPEGIDDTEPAVVDLAEVEELLRRSRSEIDLDGDVNRAVVSCWRGLEALAADAGVPRGASQTAREYVVAVLTDAQLPQGPAERLADLYEAALFAGTRLPETSRTAALDALAELRRAAAQGSSR</sequence>
<dbReference type="Pfam" id="PF13559">
    <property type="entry name" value="DUF4129"/>
    <property type="match status" value="1"/>
</dbReference>
<evidence type="ECO:0000313" key="5">
    <source>
        <dbReference type="Proteomes" id="UP000435304"/>
    </source>
</evidence>
<comment type="caution">
    <text evidence="4">The sequence shown here is derived from an EMBL/GenBank/DDBJ whole genome shotgun (WGS) entry which is preliminary data.</text>
</comment>
<dbReference type="EMBL" id="WPCU01000004">
    <property type="protein sequence ID" value="MVA75439.1"/>
    <property type="molecule type" value="Genomic_DNA"/>
</dbReference>
<proteinExistence type="predicted"/>
<feature type="region of interest" description="Disordered" evidence="1">
    <location>
        <begin position="51"/>
        <end position="83"/>
    </location>
</feature>
<evidence type="ECO:0000259" key="3">
    <source>
        <dbReference type="Pfam" id="PF13559"/>
    </source>
</evidence>
<keyword evidence="2" id="KW-0472">Membrane</keyword>
<reference evidence="4 5" key="1">
    <citation type="submission" date="2019-12" db="EMBL/GenBank/DDBJ databases">
        <title>Auraticoccus cholistani sp. nov., an actinomycete isolated from soil of Cholistan desert.</title>
        <authorList>
            <person name="Cheema M.T."/>
        </authorList>
    </citation>
    <scope>NUCLEOTIDE SEQUENCE [LARGE SCALE GENOMIC DNA]</scope>
    <source>
        <strain evidence="4 5">F435</strain>
    </source>
</reference>
<evidence type="ECO:0000256" key="1">
    <source>
        <dbReference type="SAM" id="MobiDB-lite"/>
    </source>
</evidence>
<evidence type="ECO:0000313" key="4">
    <source>
        <dbReference type="EMBL" id="MVA75439.1"/>
    </source>
</evidence>
<accession>A0A6A9V0E2</accession>
<keyword evidence="2" id="KW-0812">Transmembrane</keyword>
<keyword evidence="5" id="KW-1185">Reference proteome</keyword>
<organism evidence="4 5">
    <name type="scientific">Auraticoccus cholistanensis</name>
    <dbReference type="NCBI Taxonomy" id="2656650"/>
    <lineage>
        <taxon>Bacteria</taxon>
        <taxon>Bacillati</taxon>
        <taxon>Actinomycetota</taxon>
        <taxon>Actinomycetes</taxon>
        <taxon>Propionibacteriales</taxon>
        <taxon>Propionibacteriaceae</taxon>
        <taxon>Auraticoccus</taxon>
    </lineage>
</organism>
<dbReference type="RefSeq" id="WP_156608517.1">
    <property type="nucleotide sequence ID" value="NZ_WPCU01000004.1"/>
</dbReference>
<protein>
    <submittedName>
        <fullName evidence="4">DUF4129 domain-containing protein</fullName>
    </submittedName>
</protein>
<name>A0A6A9V0E2_9ACTN</name>
<feature type="compositionally biased region" description="Pro residues" evidence="1">
    <location>
        <begin position="57"/>
        <end position="80"/>
    </location>
</feature>
<keyword evidence="2" id="KW-1133">Transmembrane helix</keyword>
<gene>
    <name evidence="4" type="ORF">GC722_05265</name>
</gene>
<dbReference type="AlphaFoldDB" id="A0A6A9V0E2"/>